<dbReference type="SUPFAM" id="SSF63501">
    <property type="entry name" value="Frizzled cysteine-rich domain"/>
    <property type="match status" value="1"/>
</dbReference>
<evidence type="ECO:0000256" key="13">
    <source>
        <dbReference type="PROSITE-ProRule" id="PRU00090"/>
    </source>
</evidence>
<keyword evidence="12" id="KW-0325">Glycoprotein</keyword>
<comment type="similarity">
    <text evidence="2">Belongs to the G-protein coupled receptor Fz/Smo family.</text>
</comment>
<proteinExistence type="inferred from homology"/>
<feature type="disulfide bond" evidence="13">
    <location>
        <begin position="63"/>
        <end position="109"/>
    </location>
</feature>
<dbReference type="EMBL" id="JAWQEG010000740">
    <property type="protein sequence ID" value="KAK3885990.1"/>
    <property type="molecule type" value="Genomic_DNA"/>
</dbReference>
<comment type="caution">
    <text evidence="13">Lacks conserved residue(s) required for the propagation of feature annotation.</text>
</comment>
<keyword evidence="10 13" id="KW-1015">Disulfide bond</keyword>
<dbReference type="Pfam" id="PF01392">
    <property type="entry name" value="Fz"/>
    <property type="match status" value="1"/>
</dbReference>
<evidence type="ECO:0000256" key="5">
    <source>
        <dbReference type="ARBA" id="ARBA00022687"/>
    </source>
</evidence>
<evidence type="ECO:0000256" key="9">
    <source>
        <dbReference type="ARBA" id="ARBA00023136"/>
    </source>
</evidence>
<dbReference type="AlphaFoldDB" id="A0AAE1G4J2"/>
<keyword evidence="8" id="KW-1133">Transmembrane helix</keyword>
<evidence type="ECO:0000256" key="14">
    <source>
        <dbReference type="SAM" id="MobiDB-lite"/>
    </source>
</evidence>
<keyword evidence="9" id="KW-0472">Membrane</keyword>
<keyword evidence="3" id="KW-0217">Developmental protein</keyword>
<evidence type="ECO:0000256" key="4">
    <source>
        <dbReference type="ARBA" id="ARBA00022475"/>
    </source>
</evidence>
<evidence type="ECO:0000256" key="2">
    <source>
        <dbReference type="ARBA" id="ARBA00008077"/>
    </source>
</evidence>
<keyword evidence="11" id="KW-0675">Receptor</keyword>
<comment type="caution">
    <text evidence="17">The sequence shown here is derived from an EMBL/GenBank/DDBJ whole genome shotgun (WGS) entry which is preliminary data.</text>
</comment>
<keyword evidence="6" id="KW-0812">Transmembrane</keyword>
<organism evidence="17 18">
    <name type="scientific">Petrolisthes cinctipes</name>
    <name type="common">Flat porcelain crab</name>
    <dbReference type="NCBI Taxonomy" id="88211"/>
    <lineage>
        <taxon>Eukaryota</taxon>
        <taxon>Metazoa</taxon>
        <taxon>Ecdysozoa</taxon>
        <taxon>Arthropoda</taxon>
        <taxon>Crustacea</taxon>
        <taxon>Multicrustacea</taxon>
        <taxon>Malacostraca</taxon>
        <taxon>Eumalacostraca</taxon>
        <taxon>Eucarida</taxon>
        <taxon>Decapoda</taxon>
        <taxon>Pleocyemata</taxon>
        <taxon>Anomura</taxon>
        <taxon>Galatheoidea</taxon>
        <taxon>Porcellanidae</taxon>
        <taxon>Petrolisthes</taxon>
    </lineage>
</organism>
<dbReference type="GO" id="GO:0035567">
    <property type="term" value="P:non-canonical Wnt signaling pathway"/>
    <property type="evidence" value="ECO:0007669"/>
    <property type="project" value="TreeGrafter"/>
</dbReference>
<evidence type="ECO:0000256" key="11">
    <source>
        <dbReference type="ARBA" id="ARBA00023170"/>
    </source>
</evidence>
<keyword evidence="18" id="KW-1185">Reference proteome</keyword>
<dbReference type="PANTHER" id="PTHR11309">
    <property type="entry name" value="FRIZZLED"/>
    <property type="match status" value="1"/>
</dbReference>
<feature type="disulfide bond" evidence="13">
    <location>
        <begin position="130"/>
        <end position="154"/>
    </location>
</feature>
<reference evidence="17" key="1">
    <citation type="submission" date="2023-10" db="EMBL/GenBank/DDBJ databases">
        <title>Genome assemblies of two species of porcelain crab, Petrolisthes cinctipes and Petrolisthes manimaculis (Anomura: Porcellanidae).</title>
        <authorList>
            <person name="Angst P."/>
        </authorList>
    </citation>
    <scope>NUCLEOTIDE SEQUENCE</scope>
    <source>
        <strain evidence="17">PB745_01</strain>
        <tissue evidence="17">Gill</tissue>
    </source>
</reference>
<evidence type="ECO:0000313" key="17">
    <source>
        <dbReference type="EMBL" id="KAK3885990.1"/>
    </source>
</evidence>
<dbReference type="PANTHER" id="PTHR11309:SF47">
    <property type="entry name" value="FRIZZLED"/>
    <property type="match status" value="1"/>
</dbReference>
<keyword evidence="7 15" id="KW-0732">Signal</keyword>
<evidence type="ECO:0000256" key="10">
    <source>
        <dbReference type="ARBA" id="ARBA00023157"/>
    </source>
</evidence>
<feature type="compositionally biased region" description="Low complexity" evidence="14">
    <location>
        <begin position="187"/>
        <end position="199"/>
    </location>
</feature>
<gene>
    <name evidence="17" type="ORF">Pcinc_009817</name>
</gene>
<accession>A0AAE1G4J2</accession>
<dbReference type="Proteomes" id="UP001286313">
    <property type="component" value="Unassembled WGS sequence"/>
</dbReference>
<name>A0AAE1G4J2_PETCI</name>
<dbReference type="PROSITE" id="PS50038">
    <property type="entry name" value="FZ"/>
    <property type="match status" value="1"/>
</dbReference>
<evidence type="ECO:0000256" key="12">
    <source>
        <dbReference type="ARBA" id="ARBA00023180"/>
    </source>
</evidence>
<feature type="disulfide bond" evidence="13">
    <location>
        <begin position="55"/>
        <end position="116"/>
    </location>
</feature>
<feature type="chain" id="PRO_5041966494" description="FZ domain-containing protein" evidence="15">
    <location>
        <begin position="32"/>
        <end position="293"/>
    </location>
</feature>
<dbReference type="Gene3D" id="1.10.2000.10">
    <property type="entry name" value="Frizzled cysteine-rich domain"/>
    <property type="match status" value="1"/>
</dbReference>
<sequence>MLVILPRRSAVPSMFLLFLTMWVALGPIGKAATARDGPGEREAIYTPLLQHQDHCEPINVPFCKIIQYNMTIMPNLLNHRTQEEAGIEVHQFYPLVKVQCSPDLRFFLCTVYLPVCTILNKVMPPCQNLCVRARDGCEDLMHSFGFQWPESLNCSKFPAAGSNDLCIGGNEDTTTTTQMPGGEQTDDNTSTTTTTITLTPQMPGGEQTYDNPSTTTPTTTRDHIASQEGQQGTVSPLVQELCQEKDEFEVFGEYIAANMKKLGTNHAKATVKHMINNIIYQAELGHFDHPSEN</sequence>
<dbReference type="InterPro" id="IPR036790">
    <property type="entry name" value="Frizzled_dom_sf"/>
</dbReference>
<evidence type="ECO:0000256" key="1">
    <source>
        <dbReference type="ARBA" id="ARBA00004651"/>
    </source>
</evidence>
<dbReference type="GO" id="GO:0017147">
    <property type="term" value="F:Wnt-protein binding"/>
    <property type="evidence" value="ECO:0007669"/>
    <property type="project" value="TreeGrafter"/>
</dbReference>
<dbReference type="FunFam" id="1.10.2000.10:FF:000016">
    <property type="entry name" value="Frizzled"/>
    <property type="match status" value="1"/>
</dbReference>
<dbReference type="GO" id="GO:0005886">
    <property type="term" value="C:plasma membrane"/>
    <property type="evidence" value="ECO:0007669"/>
    <property type="project" value="UniProtKB-SubCell"/>
</dbReference>
<feature type="domain" description="FZ" evidence="16">
    <location>
        <begin position="50"/>
        <end position="169"/>
    </location>
</feature>
<dbReference type="InterPro" id="IPR015526">
    <property type="entry name" value="Frizzled/SFRP"/>
</dbReference>
<dbReference type="GO" id="GO:0042813">
    <property type="term" value="F:Wnt receptor activity"/>
    <property type="evidence" value="ECO:0007669"/>
    <property type="project" value="TreeGrafter"/>
</dbReference>
<protein>
    <recommendedName>
        <fullName evidence="16">FZ domain-containing protein</fullName>
    </recommendedName>
</protein>
<evidence type="ECO:0000256" key="8">
    <source>
        <dbReference type="ARBA" id="ARBA00022989"/>
    </source>
</evidence>
<evidence type="ECO:0000256" key="3">
    <source>
        <dbReference type="ARBA" id="ARBA00022473"/>
    </source>
</evidence>
<dbReference type="SMART" id="SM00063">
    <property type="entry name" value="FRI"/>
    <property type="match status" value="1"/>
</dbReference>
<feature type="signal peptide" evidence="15">
    <location>
        <begin position="1"/>
        <end position="31"/>
    </location>
</feature>
<feature type="region of interest" description="Disordered" evidence="14">
    <location>
        <begin position="172"/>
        <end position="233"/>
    </location>
</feature>
<comment type="subcellular location">
    <subcellularLocation>
        <location evidence="1">Cell membrane</location>
        <topology evidence="1">Multi-pass membrane protein</topology>
    </subcellularLocation>
</comment>
<dbReference type="InterPro" id="IPR020067">
    <property type="entry name" value="Frizzled_dom"/>
</dbReference>
<dbReference type="GO" id="GO:0060070">
    <property type="term" value="P:canonical Wnt signaling pathway"/>
    <property type="evidence" value="ECO:0007669"/>
    <property type="project" value="TreeGrafter"/>
</dbReference>
<keyword evidence="5" id="KW-0879">Wnt signaling pathway</keyword>
<evidence type="ECO:0000256" key="6">
    <source>
        <dbReference type="ARBA" id="ARBA00022692"/>
    </source>
</evidence>
<evidence type="ECO:0000313" key="18">
    <source>
        <dbReference type="Proteomes" id="UP001286313"/>
    </source>
</evidence>
<keyword evidence="4" id="KW-1003">Cell membrane</keyword>
<evidence type="ECO:0000256" key="15">
    <source>
        <dbReference type="SAM" id="SignalP"/>
    </source>
</evidence>
<evidence type="ECO:0000259" key="16">
    <source>
        <dbReference type="PROSITE" id="PS50038"/>
    </source>
</evidence>
<evidence type="ECO:0000256" key="7">
    <source>
        <dbReference type="ARBA" id="ARBA00022729"/>
    </source>
</evidence>